<evidence type="ECO:0000313" key="4">
    <source>
        <dbReference type="EMBL" id="HFH29866.1"/>
    </source>
</evidence>
<dbReference type="InterPro" id="IPR000014">
    <property type="entry name" value="PAS"/>
</dbReference>
<feature type="transmembrane region" description="Helical" evidence="1">
    <location>
        <begin position="232"/>
        <end position="250"/>
    </location>
</feature>
<feature type="transmembrane region" description="Helical" evidence="1">
    <location>
        <begin position="262"/>
        <end position="283"/>
    </location>
</feature>
<dbReference type="EMBL" id="DSVL01000313">
    <property type="protein sequence ID" value="HFH29866.1"/>
    <property type="molecule type" value="Genomic_DNA"/>
</dbReference>
<dbReference type="Pfam" id="PF13581">
    <property type="entry name" value="HATPase_c_2"/>
    <property type="match status" value="1"/>
</dbReference>
<dbReference type="Gene3D" id="3.30.450.20">
    <property type="entry name" value="PAS domain"/>
    <property type="match status" value="1"/>
</dbReference>
<accession>A0A7C3IQX0</accession>
<dbReference type="Pfam" id="PF13188">
    <property type="entry name" value="PAS_8"/>
    <property type="match status" value="1"/>
</dbReference>
<organism evidence="4">
    <name type="scientific">Gracilinema caldarium</name>
    <dbReference type="NCBI Taxonomy" id="215591"/>
    <lineage>
        <taxon>Bacteria</taxon>
        <taxon>Pseudomonadati</taxon>
        <taxon>Spirochaetota</taxon>
        <taxon>Spirochaetia</taxon>
        <taxon>Spirochaetales</taxon>
        <taxon>Breznakiellaceae</taxon>
        <taxon>Gracilinema</taxon>
    </lineage>
</organism>
<sequence length="767" mass="87910">MMVFYLLEYLEIISYGNTFFADYTDIVSPLVSAETSNRETTSIEIIDLNQFPLFVHSGFSSDYIRATFSPTDTDWAVLSPAMQGYRSMRVIDIDEFNKHRFFDLHRLKPEEFTYIIPFIVPNSQYMALNKGQNTILGLHLASIGDNWEVYLNGKPIRSERHQNSEGTIIHHRNYRDIIIPFSFTELRSGANTLVFRIIGDPASPLVGLNSSAPYRIAPYSFLKKTVNDRFDASLSLIYIFMGLYIFIINLRKESDKYNRSFGLFSLVLGIYFIARSPSIYQLIADSDQLFKIEITSLFLILPFATKFLSDLTPASEKQRIITYFIYGFYGLLIIAELFFPPAIMHDLINIWAILSIPTLLYDYFDLVLWAFFLKMQNYLREISTRPTYKEVLSALRETLLNTPIGNVFIGITLLVLSGIIDTYSSLVVKKNLVTSRYSLLIFTLGSVFVIARRYGSLFNQIVATNVKLASQIDTLNQLKQKIDLNQQLYQEMFTSTIDPILIVDSQFTIQEHNKAAEDLFGTEIAEGKSLVSVLQSIAEPNKNIVNELADIKNKILVLDTPFDLTLNENYRFRFEKCTISNQPFISIRCTETNPIYKKGCFIWGRGTYSLENSMALAESMSYKIASSMGPYADIETCQLLQAAIREMIRNAIEHGNLEIATAQHTYNDLIRKRAELPAFWQRKVLIKYIITPRKLLIKITDAGKGFNHQAILHKVMNRDAEFLEKHQGIYVALAVFDRVVYNETGNQVTLKKTIPVKDDDYESKAHN</sequence>
<evidence type="ECO:0000259" key="3">
    <source>
        <dbReference type="Pfam" id="PF13581"/>
    </source>
</evidence>
<feature type="transmembrane region" description="Helical" evidence="1">
    <location>
        <begin position="320"/>
        <end position="339"/>
    </location>
</feature>
<comment type="caution">
    <text evidence="4">The sequence shown here is derived from an EMBL/GenBank/DDBJ whole genome shotgun (WGS) entry which is preliminary data.</text>
</comment>
<keyword evidence="1" id="KW-1133">Transmembrane helix</keyword>
<feature type="domain" description="PAS" evidence="2">
    <location>
        <begin position="488"/>
        <end position="539"/>
    </location>
</feature>
<feature type="transmembrane region" description="Helical" evidence="1">
    <location>
        <begin position="432"/>
        <end position="451"/>
    </location>
</feature>
<keyword evidence="1" id="KW-0812">Transmembrane</keyword>
<reference evidence="4" key="1">
    <citation type="journal article" date="2020" name="mSystems">
        <title>Genome- and Community-Level Interaction Insights into Carbon Utilization and Element Cycling Functions of Hydrothermarchaeota in Hydrothermal Sediment.</title>
        <authorList>
            <person name="Zhou Z."/>
            <person name="Liu Y."/>
            <person name="Xu W."/>
            <person name="Pan J."/>
            <person name="Luo Z.H."/>
            <person name="Li M."/>
        </authorList>
    </citation>
    <scope>NUCLEOTIDE SEQUENCE [LARGE SCALE GENOMIC DNA]</scope>
    <source>
        <strain evidence="4">SpSt-503</strain>
    </source>
</reference>
<dbReference type="InterPro" id="IPR035965">
    <property type="entry name" value="PAS-like_dom_sf"/>
</dbReference>
<dbReference type="SUPFAM" id="SSF55785">
    <property type="entry name" value="PYP-like sensor domain (PAS domain)"/>
    <property type="match status" value="1"/>
</dbReference>
<gene>
    <name evidence="4" type="ORF">ENS59_10210</name>
</gene>
<dbReference type="InterPro" id="IPR003594">
    <property type="entry name" value="HATPase_dom"/>
</dbReference>
<dbReference type="AlphaFoldDB" id="A0A7C3IQX0"/>
<feature type="transmembrane region" description="Helical" evidence="1">
    <location>
        <begin position="351"/>
        <end position="373"/>
    </location>
</feature>
<evidence type="ECO:0000256" key="1">
    <source>
        <dbReference type="SAM" id="Phobius"/>
    </source>
</evidence>
<keyword evidence="1" id="KW-0472">Membrane</keyword>
<dbReference type="InterPro" id="IPR036890">
    <property type="entry name" value="HATPase_C_sf"/>
</dbReference>
<feature type="transmembrane region" description="Helical" evidence="1">
    <location>
        <begin position="399"/>
        <end position="420"/>
    </location>
</feature>
<name>A0A7C3IQX0_9SPIR</name>
<feature type="domain" description="Histidine kinase/HSP90-like ATPase" evidence="3">
    <location>
        <begin position="638"/>
        <end position="752"/>
    </location>
</feature>
<evidence type="ECO:0000259" key="2">
    <source>
        <dbReference type="Pfam" id="PF13188"/>
    </source>
</evidence>
<dbReference type="Gene3D" id="3.30.565.10">
    <property type="entry name" value="Histidine kinase-like ATPase, C-terminal domain"/>
    <property type="match status" value="1"/>
</dbReference>
<proteinExistence type="predicted"/>
<protein>
    <submittedName>
        <fullName evidence="4">PAS domain-containing protein</fullName>
    </submittedName>
</protein>